<feature type="signal peptide" evidence="7">
    <location>
        <begin position="1"/>
        <end position="27"/>
    </location>
</feature>
<dbReference type="RefSeq" id="WP_306884421.1">
    <property type="nucleotide sequence ID" value="NZ_JAUSUL010000001.1"/>
</dbReference>
<evidence type="ECO:0000256" key="7">
    <source>
        <dbReference type="SAM" id="SignalP"/>
    </source>
</evidence>
<comment type="subcellular location">
    <subcellularLocation>
        <location evidence="1">Membrane</location>
        <topology evidence="1">Single-pass membrane protein</topology>
    </subcellularLocation>
</comment>
<evidence type="ECO:0000256" key="2">
    <source>
        <dbReference type="ARBA" id="ARBA00010270"/>
    </source>
</evidence>
<gene>
    <name evidence="8" type="ORF">J2S73_001072</name>
</gene>
<comment type="caution">
    <text evidence="8">The sequence shown here is derived from an EMBL/GenBank/DDBJ whole genome shotgun (WGS) entry which is preliminary data.</text>
</comment>
<evidence type="ECO:0000256" key="3">
    <source>
        <dbReference type="ARBA" id="ARBA00020552"/>
    </source>
</evidence>
<feature type="chain" id="PRO_5042033705" description="Lectin-like protein BA14k" evidence="7">
    <location>
        <begin position="28"/>
        <end position="193"/>
    </location>
</feature>
<accession>A0AAE3VMT9</accession>
<comment type="similarity">
    <text evidence="2">Belongs to the BA14k family.</text>
</comment>
<keyword evidence="7" id="KW-0732">Signal</keyword>
<dbReference type="EMBL" id="JAUSUL010000001">
    <property type="protein sequence ID" value="MDQ0314635.1"/>
    <property type="molecule type" value="Genomic_DNA"/>
</dbReference>
<evidence type="ECO:0000313" key="8">
    <source>
        <dbReference type="EMBL" id="MDQ0314635.1"/>
    </source>
</evidence>
<keyword evidence="4" id="KW-1003">Cell membrane</keyword>
<dbReference type="GO" id="GO:0030246">
    <property type="term" value="F:carbohydrate binding"/>
    <property type="evidence" value="ECO:0007669"/>
    <property type="project" value="UniProtKB-KW"/>
</dbReference>
<evidence type="ECO:0000256" key="4">
    <source>
        <dbReference type="ARBA" id="ARBA00022475"/>
    </source>
</evidence>
<keyword evidence="9" id="KW-1185">Reference proteome</keyword>
<keyword evidence="5" id="KW-0430">Lectin</keyword>
<dbReference type="InterPro" id="IPR012413">
    <property type="entry name" value="BA14K"/>
</dbReference>
<dbReference type="GO" id="GO:0016020">
    <property type="term" value="C:membrane"/>
    <property type="evidence" value="ECO:0007669"/>
    <property type="project" value="UniProtKB-SubCell"/>
</dbReference>
<keyword evidence="4" id="KW-0472">Membrane</keyword>
<evidence type="ECO:0000256" key="6">
    <source>
        <dbReference type="ARBA" id="ARBA00025321"/>
    </source>
</evidence>
<name>A0AAE3VMT9_9HYPH</name>
<proteinExistence type="inferred from homology"/>
<dbReference type="Pfam" id="PF07886">
    <property type="entry name" value="BA14K"/>
    <property type="match status" value="1"/>
</dbReference>
<reference evidence="8" key="1">
    <citation type="submission" date="2023-07" db="EMBL/GenBank/DDBJ databases">
        <title>Genomic Encyclopedia of Type Strains, Phase IV (KMG-IV): sequencing the most valuable type-strain genomes for metagenomic binning, comparative biology and taxonomic classification.</title>
        <authorList>
            <person name="Goeker M."/>
        </authorList>
    </citation>
    <scope>NUCLEOTIDE SEQUENCE</scope>
    <source>
        <strain evidence="8">DSM 21202</strain>
    </source>
</reference>
<organism evidence="8 9">
    <name type="scientific">Amorphus orientalis</name>
    <dbReference type="NCBI Taxonomy" id="649198"/>
    <lineage>
        <taxon>Bacteria</taxon>
        <taxon>Pseudomonadati</taxon>
        <taxon>Pseudomonadota</taxon>
        <taxon>Alphaproteobacteria</taxon>
        <taxon>Hyphomicrobiales</taxon>
        <taxon>Amorphaceae</taxon>
        <taxon>Amorphus</taxon>
    </lineage>
</organism>
<evidence type="ECO:0000256" key="1">
    <source>
        <dbReference type="ARBA" id="ARBA00004167"/>
    </source>
</evidence>
<protein>
    <recommendedName>
        <fullName evidence="3">Lectin-like protein BA14k</fullName>
    </recommendedName>
</protein>
<sequence length="193" mass="20535">MPKLLAFATAAALSLAAVTLFSGTSFAADMPVTVAPVQRVQPQPQPVAPAAPVQAQQYSYYPANTVLYGTANSARGYYWRPADTGWYAYNDRAWLSTTVVGSATGPSFTAPPNPPVPPYVVSPQPAPPPVVQRPVPVAAAAPTYPAPPGAPVTRGGLQPGTQAWLDYCKAEYQSFNPQTGKYLGYDENYHFCQ</sequence>
<dbReference type="AlphaFoldDB" id="A0AAE3VMT9"/>
<evidence type="ECO:0000313" key="9">
    <source>
        <dbReference type="Proteomes" id="UP001229244"/>
    </source>
</evidence>
<evidence type="ECO:0000256" key="5">
    <source>
        <dbReference type="ARBA" id="ARBA00022734"/>
    </source>
</evidence>
<dbReference type="Proteomes" id="UP001229244">
    <property type="component" value="Unassembled WGS sequence"/>
</dbReference>
<comment type="function">
    <text evidence="6">Has immunoglobulin-binding and hemagglutination properties, and can bind to mannose. Essential for virulence. May be involved in LPS biosynthesis or polysaccharide transport.</text>
</comment>